<dbReference type="AlphaFoldDB" id="A0AA37V7V4"/>
<organism evidence="2 3">
    <name type="scientific">Roseisolibacter agri</name>
    <dbReference type="NCBI Taxonomy" id="2014610"/>
    <lineage>
        <taxon>Bacteria</taxon>
        <taxon>Pseudomonadati</taxon>
        <taxon>Gemmatimonadota</taxon>
        <taxon>Gemmatimonadia</taxon>
        <taxon>Gemmatimonadales</taxon>
        <taxon>Gemmatimonadaceae</taxon>
        <taxon>Roseisolibacter</taxon>
    </lineage>
</organism>
<reference evidence="2" key="1">
    <citation type="submission" date="2022-08" db="EMBL/GenBank/DDBJ databases">
        <title>Draft genome sequencing of Roseisolibacter agri AW1220.</title>
        <authorList>
            <person name="Tobiishi Y."/>
            <person name="Tonouchi A."/>
        </authorList>
    </citation>
    <scope>NUCLEOTIDE SEQUENCE</scope>
    <source>
        <strain evidence="2">AW1220</strain>
    </source>
</reference>
<gene>
    <name evidence="2" type="ORF">rosag_36440</name>
</gene>
<keyword evidence="3" id="KW-1185">Reference proteome</keyword>
<comment type="caution">
    <text evidence="2">The sequence shown here is derived from an EMBL/GenBank/DDBJ whole genome shotgun (WGS) entry which is preliminary data.</text>
</comment>
<dbReference type="EMBL" id="BRXS01000005">
    <property type="protein sequence ID" value="GLC27131.1"/>
    <property type="molecule type" value="Genomic_DNA"/>
</dbReference>
<name>A0AA37V7V4_9BACT</name>
<protein>
    <submittedName>
        <fullName evidence="2">Uncharacterized protein</fullName>
    </submittedName>
</protein>
<dbReference type="Proteomes" id="UP001161325">
    <property type="component" value="Unassembled WGS sequence"/>
</dbReference>
<proteinExistence type="predicted"/>
<sequence length="74" mass="7004">MRREPFAGAAGAAGAAAGGSGAIGVGSSRRGDWAVAADMRISGRKAAAGADGDPDVGEGESGCGRVISRLMAAG</sequence>
<accession>A0AA37V7V4</accession>
<evidence type="ECO:0000313" key="3">
    <source>
        <dbReference type="Proteomes" id="UP001161325"/>
    </source>
</evidence>
<evidence type="ECO:0000256" key="1">
    <source>
        <dbReference type="SAM" id="MobiDB-lite"/>
    </source>
</evidence>
<feature type="region of interest" description="Disordered" evidence="1">
    <location>
        <begin position="1"/>
        <end position="26"/>
    </location>
</feature>
<evidence type="ECO:0000313" key="2">
    <source>
        <dbReference type="EMBL" id="GLC27131.1"/>
    </source>
</evidence>